<proteinExistence type="predicted"/>
<evidence type="ECO:0000256" key="5">
    <source>
        <dbReference type="SAM" id="Phobius"/>
    </source>
</evidence>
<gene>
    <name evidence="7" type="ORF">RND81_07G090900</name>
</gene>
<protein>
    <recommendedName>
        <fullName evidence="6">PIG-P domain-containing protein</fullName>
    </recommendedName>
</protein>
<feature type="transmembrane region" description="Helical" evidence="5">
    <location>
        <begin position="91"/>
        <end position="111"/>
    </location>
</feature>
<name>A0AAW1JNQ9_SAPOF</name>
<evidence type="ECO:0000256" key="3">
    <source>
        <dbReference type="ARBA" id="ARBA00022989"/>
    </source>
</evidence>
<dbReference type="Pfam" id="PF08510">
    <property type="entry name" value="PIG-P"/>
    <property type="match status" value="1"/>
</dbReference>
<evidence type="ECO:0000256" key="4">
    <source>
        <dbReference type="ARBA" id="ARBA00023136"/>
    </source>
</evidence>
<evidence type="ECO:0000256" key="2">
    <source>
        <dbReference type="ARBA" id="ARBA00022692"/>
    </source>
</evidence>
<dbReference type="PANTHER" id="PTHR47681">
    <property type="entry name" value="PHOSPHATIDYLINOSITOL N-ACETYLGLUCOSAMINYLTRANSFERASE SUBUNIT P-RELATED"/>
    <property type="match status" value="1"/>
</dbReference>
<keyword evidence="2 5" id="KW-0812">Transmembrane</keyword>
<feature type="domain" description="PIG-P" evidence="6">
    <location>
        <begin position="47"/>
        <end position="163"/>
    </location>
</feature>
<dbReference type="PANTHER" id="PTHR47681:SF3">
    <property type="entry name" value="PHOSPHATIDYLINOSITOL N-ACETYLGLUCOSAMINYLTRANSFERASE SUBUNIT P-RELATED"/>
    <property type="match status" value="1"/>
</dbReference>
<dbReference type="EMBL" id="JBDFQZ010000007">
    <property type="protein sequence ID" value="KAK9705900.1"/>
    <property type="molecule type" value="Genomic_DNA"/>
</dbReference>
<sequence>MADLPPVNSPRRVLSLSRKRRDAGTFLNVDDKASEIGISGQRGPKPAEVYGFVGSITTVVATVIFFIWAYFPEKWLHSVGIFYYPSRYWAIALPSYFMVIIVLTLAFYIGLNFIATRPPTSLNVIFDEHSRDPQTFTSVTGEDDRPIEPISDIGVHQINELMFKDPK</sequence>
<keyword evidence="8" id="KW-1185">Reference proteome</keyword>
<dbReference type="AlphaFoldDB" id="A0AAW1JNQ9"/>
<feature type="transmembrane region" description="Helical" evidence="5">
    <location>
        <begin position="49"/>
        <end position="71"/>
    </location>
</feature>
<keyword evidence="3 5" id="KW-1133">Transmembrane helix</keyword>
<comment type="caution">
    <text evidence="7">The sequence shown here is derived from an EMBL/GenBank/DDBJ whole genome shotgun (WGS) entry which is preliminary data.</text>
</comment>
<evidence type="ECO:0000259" key="6">
    <source>
        <dbReference type="Pfam" id="PF08510"/>
    </source>
</evidence>
<reference evidence="7" key="1">
    <citation type="submission" date="2024-03" db="EMBL/GenBank/DDBJ databases">
        <title>WGS assembly of Saponaria officinalis var. Norfolk2.</title>
        <authorList>
            <person name="Jenkins J."/>
            <person name="Shu S."/>
            <person name="Grimwood J."/>
            <person name="Barry K."/>
            <person name="Goodstein D."/>
            <person name="Schmutz J."/>
            <person name="Leebens-Mack J."/>
            <person name="Osbourn A."/>
        </authorList>
    </citation>
    <scope>NUCLEOTIDE SEQUENCE [LARGE SCALE GENOMIC DNA]</scope>
    <source>
        <strain evidence="7">JIC</strain>
    </source>
</reference>
<dbReference type="Proteomes" id="UP001443914">
    <property type="component" value="Unassembled WGS sequence"/>
</dbReference>
<dbReference type="GO" id="GO:0016020">
    <property type="term" value="C:membrane"/>
    <property type="evidence" value="ECO:0007669"/>
    <property type="project" value="UniProtKB-SubCell"/>
</dbReference>
<accession>A0AAW1JNQ9</accession>
<evidence type="ECO:0000313" key="8">
    <source>
        <dbReference type="Proteomes" id="UP001443914"/>
    </source>
</evidence>
<dbReference type="InterPro" id="IPR013717">
    <property type="entry name" value="PIG-P"/>
</dbReference>
<evidence type="ECO:0000256" key="1">
    <source>
        <dbReference type="ARBA" id="ARBA00004141"/>
    </source>
</evidence>
<organism evidence="7 8">
    <name type="scientific">Saponaria officinalis</name>
    <name type="common">Common soapwort</name>
    <name type="synonym">Lychnis saponaria</name>
    <dbReference type="NCBI Taxonomy" id="3572"/>
    <lineage>
        <taxon>Eukaryota</taxon>
        <taxon>Viridiplantae</taxon>
        <taxon>Streptophyta</taxon>
        <taxon>Embryophyta</taxon>
        <taxon>Tracheophyta</taxon>
        <taxon>Spermatophyta</taxon>
        <taxon>Magnoliopsida</taxon>
        <taxon>eudicotyledons</taxon>
        <taxon>Gunneridae</taxon>
        <taxon>Pentapetalae</taxon>
        <taxon>Caryophyllales</taxon>
        <taxon>Caryophyllaceae</taxon>
        <taxon>Caryophylleae</taxon>
        <taxon>Saponaria</taxon>
    </lineage>
</organism>
<evidence type="ECO:0000313" key="7">
    <source>
        <dbReference type="EMBL" id="KAK9705900.1"/>
    </source>
</evidence>
<comment type="subcellular location">
    <subcellularLocation>
        <location evidence="1">Membrane</location>
        <topology evidence="1">Multi-pass membrane protein</topology>
    </subcellularLocation>
</comment>
<keyword evidence="4 5" id="KW-0472">Membrane</keyword>